<dbReference type="CDD" id="cd07247">
    <property type="entry name" value="SgaA_N_like"/>
    <property type="match status" value="1"/>
</dbReference>
<feature type="domain" description="VOC" evidence="1">
    <location>
        <begin position="138"/>
        <end position="251"/>
    </location>
</feature>
<dbReference type="PANTHER" id="PTHR33993">
    <property type="entry name" value="GLYOXALASE-RELATED"/>
    <property type="match status" value="1"/>
</dbReference>
<dbReference type="InterPro" id="IPR029068">
    <property type="entry name" value="Glyas_Bleomycin-R_OHBP_Dase"/>
</dbReference>
<dbReference type="InterPro" id="IPR037523">
    <property type="entry name" value="VOC_core"/>
</dbReference>
<proteinExistence type="predicted"/>
<dbReference type="RefSeq" id="WP_091291044.1">
    <property type="nucleotide sequence ID" value="NZ_FNON01000004.1"/>
</dbReference>
<organism evidence="2 3">
    <name type="scientific">Amycolatopsis xylanica</name>
    <dbReference type="NCBI Taxonomy" id="589385"/>
    <lineage>
        <taxon>Bacteria</taxon>
        <taxon>Bacillati</taxon>
        <taxon>Actinomycetota</taxon>
        <taxon>Actinomycetes</taxon>
        <taxon>Pseudonocardiales</taxon>
        <taxon>Pseudonocardiaceae</taxon>
        <taxon>Amycolatopsis</taxon>
    </lineage>
</organism>
<dbReference type="Gene3D" id="3.10.180.10">
    <property type="entry name" value="2,3-Dihydroxybiphenyl 1,2-Dioxygenase, domain 1"/>
    <property type="match status" value="2"/>
</dbReference>
<dbReference type="PROSITE" id="PS51819">
    <property type="entry name" value="VOC"/>
    <property type="match status" value="2"/>
</dbReference>
<keyword evidence="3" id="KW-1185">Reference proteome</keyword>
<dbReference type="InterPro" id="IPR052164">
    <property type="entry name" value="Anthracycline_SecMetBiosynth"/>
</dbReference>
<dbReference type="OrthoDB" id="9793039at2"/>
<reference evidence="2 3" key="1">
    <citation type="submission" date="2016-10" db="EMBL/GenBank/DDBJ databases">
        <authorList>
            <person name="de Groot N.N."/>
        </authorList>
    </citation>
    <scope>NUCLEOTIDE SEQUENCE [LARGE SCALE GENOMIC DNA]</scope>
    <source>
        <strain evidence="2 3">CPCC 202699</strain>
    </source>
</reference>
<evidence type="ECO:0000259" key="1">
    <source>
        <dbReference type="PROSITE" id="PS51819"/>
    </source>
</evidence>
<sequence>MPHRTSYLQGTPSWVDLATTDQDAAKTFYGELFGWEFDDQKMPDGAVYSMAVLNGGVVAAIAAQPQPGVPPLWNTYLTVDDVDAAAARVEAAGGKLVMPPFDVLDAGRMCFATDPSGAAVGLWQANQHIGATVVNEPGALIWNELITDNEAALSFYDQVFGSTWEAGDIGGDTPYVALVVGGERIAGTVHPRVPGTPNHWHVYFAVADAAAAAERVTALGGTVLNGPFDTPIGPMAQLRDPQGGIFSIFEPKPPNG</sequence>
<dbReference type="Pfam" id="PF00903">
    <property type="entry name" value="Glyoxalase"/>
    <property type="match status" value="1"/>
</dbReference>
<accession>A0A1H3GIU0</accession>
<dbReference type="AlphaFoldDB" id="A0A1H3GIU0"/>
<protein>
    <recommendedName>
        <fullName evidence="1">VOC domain-containing protein</fullName>
    </recommendedName>
</protein>
<evidence type="ECO:0000313" key="2">
    <source>
        <dbReference type="EMBL" id="SDY03262.1"/>
    </source>
</evidence>
<dbReference type="SUPFAM" id="SSF54593">
    <property type="entry name" value="Glyoxalase/Bleomycin resistance protein/Dihydroxybiphenyl dioxygenase"/>
    <property type="match status" value="2"/>
</dbReference>
<evidence type="ECO:0000313" key="3">
    <source>
        <dbReference type="Proteomes" id="UP000199515"/>
    </source>
</evidence>
<dbReference type="STRING" id="589385.SAMN05421504_104280"/>
<dbReference type="InterPro" id="IPR041581">
    <property type="entry name" value="Glyoxalase_6"/>
</dbReference>
<dbReference type="Pfam" id="PF18029">
    <property type="entry name" value="Glyoxalase_6"/>
    <property type="match status" value="1"/>
</dbReference>
<dbReference type="Proteomes" id="UP000199515">
    <property type="component" value="Unassembled WGS sequence"/>
</dbReference>
<dbReference type="PANTHER" id="PTHR33993:SF14">
    <property type="entry name" value="GB|AAF24581.1"/>
    <property type="match status" value="1"/>
</dbReference>
<feature type="domain" description="VOC" evidence="1">
    <location>
        <begin position="11"/>
        <end position="125"/>
    </location>
</feature>
<dbReference type="EMBL" id="FNON01000004">
    <property type="protein sequence ID" value="SDY03262.1"/>
    <property type="molecule type" value="Genomic_DNA"/>
</dbReference>
<name>A0A1H3GIU0_9PSEU</name>
<gene>
    <name evidence="2" type="ORF">SAMN05421504_104280</name>
</gene>
<dbReference type="InterPro" id="IPR004360">
    <property type="entry name" value="Glyas_Fos-R_dOase_dom"/>
</dbReference>